<feature type="region of interest" description="Disordered" evidence="2">
    <location>
        <begin position="99"/>
        <end position="119"/>
    </location>
</feature>
<feature type="compositionally biased region" description="Basic and acidic residues" evidence="2">
    <location>
        <begin position="48"/>
        <end position="57"/>
    </location>
</feature>
<evidence type="ECO:0000256" key="1">
    <source>
        <dbReference type="SAM" id="Coils"/>
    </source>
</evidence>
<dbReference type="PANTHER" id="PTHR47490:SF2">
    <property type="entry name" value="PROTEIN BLISTER"/>
    <property type="match status" value="1"/>
</dbReference>
<comment type="caution">
    <text evidence="3">The sequence shown here is derived from an EMBL/GenBank/DDBJ whole genome shotgun (WGS) entry which is preliminary data.</text>
</comment>
<feature type="region of interest" description="Disordered" evidence="2">
    <location>
        <begin position="194"/>
        <end position="225"/>
    </location>
</feature>
<dbReference type="AlphaFoldDB" id="A0A922FWJ5"/>
<keyword evidence="1" id="KW-0175">Coiled coil</keyword>
<dbReference type="Proteomes" id="UP000811246">
    <property type="component" value="Chromosome 2"/>
</dbReference>
<feature type="region of interest" description="Disordered" evidence="2">
    <location>
        <begin position="33"/>
        <end position="58"/>
    </location>
</feature>
<feature type="compositionally biased region" description="Polar residues" evidence="2">
    <location>
        <begin position="210"/>
        <end position="225"/>
    </location>
</feature>
<gene>
    <name evidence="3" type="ORF">I3842_02G102200</name>
</gene>
<reference evidence="3" key="1">
    <citation type="submission" date="2021-01" db="EMBL/GenBank/DDBJ databases">
        <authorList>
            <person name="Lovell J.T."/>
            <person name="Bentley N."/>
            <person name="Bhattarai G."/>
            <person name="Jenkins J.W."/>
            <person name="Sreedasyam A."/>
            <person name="Alarcon Y."/>
            <person name="Bock C."/>
            <person name="Boston L."/>
            <person name="Carlson J."/>
            <person name="Cervantes K."/>
            <person name="Clermont K."/>
            <person name="Krom N."/>
            <person name="Kubenka K."/>
            <person name="Mamidi S."/>
            <person name="Mattison C."/>
            <person name="Monteros M."/>
            <person name="Pisani C."/>
            <person name="Plott C."/>
            <person name="Rajasekar S."/>
            <person name="Rhein H.S."/>
            <person name="Rohla C."/>
            <person name="Song M."/>
            <person name="Hilaire R.S."/>
            <person name="Shu S."/>
            <person name="Wells L."/>
            <person name="Wang X."/>
            <person name="Webber J."/>
            <person name="Heerema R.J."/>
            <person name="Klein P."/>
            <person name="Conner P."/>
            <person name="Grauke L."/>
            <person name="Grimwood J."/>
            <person name="Schmutz J."/>
            <person name="Randall J.J."/>
        </authorList>
    </citation>
    <scope>NUCLEOTIDE SEQUENCE</scope>
    <source>
        <tissue evidence="3">Leaf</tissue>
    </source>
</reference>
<feature type="coiled-coil region" evidence="1">
    <location>
        <begin position="455"/>
        <end position="538"/>
    </location>
</feature>
<name>A0A922FWJ5_CARIL</name>
<dbReference type="EMBL" id="CM031826">
    <property type="protein sequence ID" value="KAG6726870.1"/>
    <property type="molecule type" value="Genomic_DNA"/>
</dbReference>
<dbReference type="InterPro" id="IPR044194">
    <property type="entry name" value="BLISTER"/>
</dbReference>
<organism evidence="3 4">
    <name type="scientific">Carya illinoinensis</name>
    <name type="common">Pecan</name>
    <dbReference type="NCBI Taxonomy" id="32201"/>
    <lineage>
        <taxon>Eukaryota</taxon>
        <taxon>Viridiplantae</taxon>
        <taxon>Streptophyta</taxon>
        <taxon>Embryophyta</taxon>
        <taxon>Tracheophyta</taxon>
        <taxon>Spermatophyta</taxon>
        <taxon>Magnoliopsida</taxon>
        <taxon>eudicotyledons</taxon>
        <taxon>Gunneridae</taxon>
        <taxon>Pentapetalae</taxon>
        <taxon>rosids</taxon>
        <taxon>fabids</taxon>
        <taxon>Fagales</taxon>
        <taxon>Juglandaceae</taxon>
        <taxon>Carya</taxon>
    </lineage>
</organism>
<dbReference type="GO" id="GO:0040008">
    <property type="term" value="P:regulation of growth"/>
    <property type="evidence" value="ECO:0007669"/>
    <property type="project" value="InterPro"/>
</dbReference>
<evidence type="ECO:0000313" key="4">
    <source>
        <dbReference type="Proteomes" id="UP000811246"/>
    </source>
</evidence>
<evidence type="ECO:0000256" key="2">
    <source>
        <dbReference type="SAM" id="MobiDB-lite"/>
    </source>
</evidence>
<feature type="compositionally biased region" description="Polar residues" evidence="2">
    <location>
        <begin position="109"/>
        <end position="118"/>
    </location>
</feature>
<evidence type="ECO:0000313" key="3">
    <source>
        <dbReference type="EMBL" id="KAG6726870.1"/>
    </source>
</evidence>
<feature type="compositionally biased region" description="Low complexity" evidence="2">
    <location>
        <begin position="194"/>
        <end position="204"/>
    </location>
</feature>
<feature type="coiled-coil region" evidence="1">
    <location>
        <begin position="727"/>
        <end position="754"/>
    </location>
</feature>
<accession>A0A922FWJ5</accession>
<proteinExistence type="predicted"/>
<feature type="coiled-coil region" evidence="1">
    <location>
        <begin position="574"/>
        <end position="622"/>
    </location>
</feature>
<dbReference type="PANTHER" id="PTHR47490">
    <property type="entry name" value="PROTEIN BLISTER"/>
    <property type="match status" value="1"/>
</dbReference>
<feature type="region of interest" description="Disordered" evidence="2">
    <location>
        <begin position="390"/>
        <end position="431"/>
    </location>
</feature>
<protein>
    <submittedName>
        <fullName evidence="3">Uncharacterized protein</fullName>
    </submittedName>
</protein>
<sequence length="809" mass="89011">MDDGVETEEPTVLQLICWKHTLELEEFRRKKAAEQAKKAASTSQNHASDVRPNERQPLETVPALITDSEGAGTSDIPGQAFIGLSPAVTVSENKEIIFPIKNERDSSDDAPSTPQLSVKNYDAYSADGVQTYADNKNFKRYGSSGFAGSMDVNHIHGTEGHNIDFRIYAGVHGGLPYETTADWSILSRTQASQDFDSTSSKSSFHGTDEIQPTESGNSLMQSSVKNPGYSIVSTTKVSPQDSDGTRLKDYSSNASMLIGAHTSSAFYDDSIQPTTNVRGSAHEAGKYMHGVAHINDSMVSNFGERNVNGPASVDNAAPQAFEAMDFGAEVRSSPNQVPLFLAKTETNSRRSRPSFLDSLNVPKASSATLFQHTEPEESFMSNGSNTNSMDVLGSSVFQKPSGQSESEGASSKLKTLNGPSEFDQSTHSSEYSSNGAFVRSSIYGNSMYRKQEFFSAKNNEDFAALEQHIEDLTQEKFSLQRALEASRALAESLAAENSSATDSYNQQRSVINQLKFDMENLQEEIKAKLVELESVRIEYANAHLECNAADERAKLLASEVIGLEEKALRLRSSELKLERQLEDSQAEISSYRKKMSSLEKDRQDLQSTIDALQEEKKLLQSKLWKASTSAKSIDFSNNTLNKRDTSTSTEDLDASIHEMDQNASSLGSDASCVNLLPENGQSTLEVSSVNIPPDQMRMINNISTLISELALEKEELMQALASELSHCSKLKEMNKELSHKLEAQTQRLELLTAQSMAHEIIPARQPDSRAMHENTPYADEGDEVVERVLGWIMKLFPGGPSRRRTSKLL</sequence>